<name>A0A5J4T7J1_9EUKA</name>
<dbReference type="EMBL" id="SNRW01036476">
    <property type="protein sequence ID" value="KAA6354344.1"/>
    <property type="molecule type" value="Genomic_DNA"/>
</dbReference>
<feature type="non-terminal residue" evidence="1">
    <location>
        <position position="76"/>
    </location>
</feature>
<gene>
    <name evidence="1" type="ORF">EZS28_050129</name>
</gene>
<organism evidence="1 2">
    <name type="scientific">Streblomastix strix</name>
    <dbReference type="NCBI Taxonomy" id="222440"/>
    <lineage>
        <taxon>Eukaryota</taxon>
        <taxon>Metamonada</taxon>
        <taxon>Preaxostyla</taxon>
        <taxon>Oxymonadida</taxon>
        <taxon>Streblomastigidae</taxon>
        <taxon>Streblomastix</taxon>
    </lineage>
</organism>
<sequence>MSISSNFRSQYFSNVCKIEEEINQDSQKEYNKPTISSELTSIYPSNWNIIEAERRTVLFAIYHCTSQIILPEDRLT</sequence>
<dbReference type="AlphaFoldDB" id="A0A5J4T7J1"/>
<reference evidence="1 2" key="1">
    <citation type="submission" date="2019-03" db="EMBL/GenBank/DDBJ databases">
        <title>Single cell metagenomics reveals metabolic interactions within the superorganism composed of flagellate Streblomastix strix and complex community of Bacteroidetes bacteria on its surface.</title>
        <authorList>
            <person name="Treitli S.C."/>
            <person name="Kolisko M."/>
            <person name="Husnik F."/>
            <person name="Keeling P."/>
            <person name="Hampl V."/>
        </authorList>
    </citation>
    <scope>NUCLEOTIDE SEQUENCE [LARGE SCALE GENOMIC DNA]</scope>
    <source>
        <strain evidence="1">ST1C</strain>
    </source>
</reference>
<dbReference type="Proteomes" id="UP000324800">
    <property type="component" value="Unassembled WGS sequence"/>
</dbReference>
<comment type="caution">
    <text evidence="1">The sequence shown here is derived from an EMBL/GenBank/DDBJ whole genome shotgun (WGS) entry which is preliminary data.</text>
</comment>
<protein>
    <submittedName>
        <fullName evidence="1">Uncharacterized protein</fullName>
    </submittedName>
</protein>
<proteinExistence type="predicted"/>
<evidence type="ECO:0000313" key="2">
    <source>
        <dbReference type="Proteomes" id="UP000324800"/>
    </source>
</evidence>
<evidence type="ECO:0000313" key="1">
    <source>
        <dbReference type="EMBL" id="KAA6354344.1"/>
    </source>
</evidence>
<accession>A0A5J4T7J1</accession>